<gene>
    <name evidence="11" type="primary">LOC106161740</name>
</gene>
<dbReference type="GO" id="GO:0003950">
    <property type="term" value="F:NAD+ poly-ADP-ribosyltransferase activity"/>
    <property type="evidence" value="ECO:0007669"/>
    <property type="project" value="UniProtKB-UniRule"/>
</dbReference>
<evidence type="ECO:0000313" key="11">
    <source>
        <dbReference type="RefSeq" id="XP_013394219.1"/>
    </source>
</evidence>
<protein>
    <recommendedName>
        <fullName evidence="6">Poly [ADP-ribose] polymerase</fullName>
        <shortName evidence="6">PARP</shortName>
        <ecNumber evidence="6">2.4.2.-</ecNumber>
    </recommendedName>
</protein>
<evidence type="ECO:0000259" key="9">
    <source>
        <dbReference type="PROSITE" id="PS51154"/>
    </source>
</evidence>
<dbReference type="Pfam" id="PF01661">
    <property type="entry name" value="Macro"/>
    <property type="match status" value="2"/>
</dbReference>
<dbReference type="InterPro" id="IPR004170">
    <property type="entry name" value="WWE_dom"/>
</dbReference>
<accession>A0A1S3I9Y7</accession>
<evidence type="ECO:0000313" key="10">
    <source>
        <dbReference type="Proteomes" id="UP000085678"/>
    </source>
</evidence>
<dbReference type="PANTHER" id="PTHR14453">
    <property type="entry name" value="PARP/ZINC FINGER CCCH TYPE DOMAIN CONTAINING PROTEIN"/>
    <property type="match status" value="1"/>
</dbReference>
<feature type="domain" description="WWE" evidence="7">
    <location>
        <begin position="430"/>
        <end position="511"/>
    </location>
</feature>
<evidence type="ECO:0000259" key="8">
    <source>
        <dbReference type="PROSITE" id="PS51059"/>
    </source>
</evidence>
<dbReference type="PANTHER" id="PTHR14453:SF102">
    <property type="entry name" value="PROTEIN MONO-ADP-RIBOSYLTRANSFERASE PARP14-LIKE"/>
    <property type="match status" value="1"/>
</dbReference>
<dbReference type="OrthoDB" id="5987649at2759"/>
<dbReference type="InterPro" id="IPR043472">
    <property type="entry name" value="Macro_dom-like"/>
</dbReference>
<dbReference type="InterPro" id="IPR002589">
    <property type="entry name" value="Macro_dom"/>
</dbReference>
<dbReference type="Gene3D" id="3.40.220.10">
    <property type="entry name" value="Leucine Aminopeptidase, subunit E, domain 1"/>
    <property type="match status" value="2"/>
</dbReference>
<dbReference type="PROSITE" id="PS51059">
    <property type="entry name" value="PARP_CATALYTIC"/>
    <property type="match status" value="1"/>
</dbReference>
<evidence type="ECO:0000256" key="5">
    <source>
        <dbReference type="ARBA" id="ARBA00023242"/>
    </source>
</evidence>
<dbReference type="CDD" id="cd01439">
    <property type="entry name" value="TCCD_inducible_PARP_like"/>
    <property type="match status" value="1"/>
</dbReference>
<dbReference type="RefSeq" id="XP_013394219.1">
    <property type="nucleotide sequence ID" value="XM_013538765.1"/>
</dbReference>
<feature type="domain" description="PARP catalytic" evidence="8">
    <location>
        <begin position="519"/>
        <end position="721"/>
    </location>
</feature>
<sequence length="721" mass="80894">MSTGEMKKTDGFNLQCQKIYHVVCPDWGPAKEQTLSRLMSQCLEQAHQDGVSSIAFPALGTGNLKFPKDVVADVMFKEALQFSAKNSQTKVKEIRFVLYPQDTQTITAFKMKLFEVQGRPKTVHFRRRKGITMQLEKPNFMELSCNAVTVQVKQGNVMEDTVDIIVNTVDPQLNMGVLGKHLVKAGGNDIKKELQTKKRHAQNGAVLDTTPGKLPFKRIYHVVIPPANQIHRSIQQCLLLAEKFGFSSIAFPAIGTGKANLDPANCAKETLSGIFQTLQENNIESLKMICVTVYDQGQIPIFIDEARAQSTVTGRTRKGRRQSMRQRQSLTALQRVVLDVYGASDKVAETDEDIAAFIKQNIQKETIELKGHTITQADIAEIRDLEVERGVTATIDTNTSTISIVGCPVDVSPTVSTIYKIIHKKIEDRAEEDKAAALQQKIQWCWLAAKDQSREPFDKMTNYRVELAHRAREGSVVYEIEGSPCKLDFSTMTETDCSNDIVTQVIREVKDPSLPSHWSPQPRDSDIPHAVHQVNIKAGDQEFNKVAEQFNAAFDTDGVRRKKIVQLLRIQNPHLYKQYKTYSAKLERENQGMNNEMSLFHGTSEANCDYISHQGFNRSFGGLNVGAIFGKGVYFAKKATYSAQPCYCKPNAAGEQFMFLAKVLVGSYTKGHRKMLTPPPKDPDKPLETYNSVVDNTKTPTIFVIFYDAQAYPEYLIKFKA</sequence>
<dbReference type="Pfam" id="PF00644">
    <property type="entry name" value="PARP"/>
    <property type="match status" value="1"/>
</dbReference>
<feature type="domain" description="Macro" evidence="9">
    <location>
        <begin position="1"/>
        <end position="115"/>
    </location>
</feature>
<dbReference type="PROSITE" id="PS51154">
    <property type="entry name" value="MACRO"/>
    <property type="match status" value="2"/>
</dbReference>
<keyword evidence="3 6" id="KW-0808">Transferase</keyword>
<dbReference type="GO" id="GO:0005634">
    <property type="term" value="C:nucleus"/>
    <property type="evidence" value="ECO:0007669"/>
    <property type="project" value="UniProtKB-SubCell"/>
</dbReference>
<dbReference type="Gene3D" id="3.90.228.10">
    <property type="match status" value="1"/>
</dbReference>
<dbReference type="GO" id="GO:0070212">
    <property type="term" value="P:protein poly-ADP-ribosylation"/>
    <property type="evidence" value="ECO:0007669"/>
    <property type="project" value="TreeGrafter"/>
</dbReference>
<dbReference type="InterPro" id="IPR037197">
    <property type="entry name" value="WWE_dom_sf"/>
</dbReference>
<reference evidence="11" key="1">
    <citation type="submission" date="2025-08" db="UniProtKB">
        <authorList>
            <consortium name="RefSeq"/>
        </authorList>
    </citation>
    <scope>IDENTIFICATION</scope>
    <source>
        <tissue evidence="11">Gonads</tissue>
    </source>
</reference>
<feature type="domain" description="Macro" evidence="9">
    <location>
        <begin position="137"/>
        <end position="310"/>
    </location>
</feature>
<dbReference type="PROSITE" id="PS50918">
    <property type="entry name" value="WWE"/>
    <property type="match status" value="1"/>
</dbReference>
<keyword evidence="10" id="KW-1185">Reference proteome</keyword>
<dbReference type="GO" id="GO:0010629">
    <property type="term" value="P:negative regulation of gene expression"/>
    <property type="evidence" value="ECO:0007669"/>
    <property type="project" value="TreeGrafter"/>
</dbReference>
<keyword evidence="4 6" id="KW-0520">NAD</keyword>
<evidence type="ECO:0000256" key="4">
    <source>
        <dbReference type="ARBA" id="ARBA00023027"/>
    </source>
</evidence>
<dbReference type="AlphaFoldDB" id="A0A1S3I9Y7"/>
<evidence type="ECO:0000256" key="3">
    <source>
        <dbReference type="ARBA" id="ARBA00022679"/>
    </source>
</evidence>
<evidence type="ECO:0000256" key="1">
    <source>
        <dbReference type="ARBA" id="ARBA00004123"/>
    </source>
</evidence>
<evidence type="ECO:0000256" key="6">
    <source>
        <dbReference type="RuleBase" id="RU362114"/>
    </source>
</evidence>
<proteinExistence type="predicted"/>
<dbReference type="SUPFAM" id="SSF56399">
    <property type="entry name" value="ADP-ribosylation"/>
    <property type="match status" value="1"/>
</dbReference>
<name>A0A1S3I9Y7_LINAN</name>
<dbReference type="InParanoid" id="A0A1S3I9Y7"/>
<dbReference type="SMART" id="SM00506">
    <property type="entry name" value="A1pp"/>
    <property type="match status" value="1"/>
</dbReference>
<evidence type="ECO:0000256" key="2">
    <source>
        <dbReference type="ARBA" id="ARBA00022676"/>
    </source>
</evidence>
<keyword evidence="5" id="KW-0539">Nucleus</keyword>
<dbReference type="SUPFAM" id="SSF117839">
    <property type="entry name" value="WWE domain"/>
    <property type="match status" value="1"/>
</dbReference>
<dbReference type="GO" id="GO:0003714">
    <property type="term" value="F:transcription corepressor activity"/>
    <property type="evidence" value="ECO:0007669"/>
    <property type="project" value="TreeGrafter"/>
</dbReference>
<dbReference type="Proteomes" id="UP000085678">
    <property type="component" value="Unplaced"/>
</dbReference>
<dbReference type="KEGG" id="lak:106161740"/>
<evidence type="ECO:0000259" key="7">
    <source>
        <dbReference type="PROSITE" id="PS50918"/>
    </source>
</evidence>
<dbReference type="SUPFAM" id="SSF52949">
    <property type="entry name" value="Macro domain-like"/>
    <property type="match status" value="2"/>
</dbReference>
<organism evidence="10 11">
    <name type="scientific">Lingula anatina</name>
    <name type="common">Brachiopod</name>
    <name type="synonym">Lingula unguis</name>
    <dbReference type="NCBI Taxonomy" id="7574"/>
    <lineage>
        <taxon>Eukaryota</taxon>
        <taxon>Metazoa</taxon>
        <taxon>Spiralia</taxon>
        <taxon>Lophotrochozoa</taxon>
        <taxon>Brachiopoda</taxon>
        <taxon>Linguliformea</taxon>
        <taxon>Lingulata</taxon>
        <taxon>Lingulida</taxon>
        <taxon>Linguloidea</taxon>
        <taxon>Lingulidae</taxon>
        <taxon>Lingula</taxon>
    </lineage>
</organism>
<keyword evidence="2 6" id="KW-0328">Glycosyltransferase</keyword>
<dbReference type="Gene3D" id="3.30.720.50">
    <property type="match status" value="1"/>
</dbReference>
<comment type="subcellular location">
    <subcellularLocation>
        <location evidence="1">Nucleus</location>
    </subcellularLocation>
</comment>
<dbReference type="InterPro" id="IPR012317">
    <property type="entry name" value="Poly(ADP-ribose)pol_cat_dom"/>
</dbReference>
<dbReference type="GO" id="GO:0005737">
    <property type="term" value="C:cytoplasm"/>
    <property type="evidence" value="ECO:0007669"/>
    <property type="project" value="TreeGrafter"/>
</dbReference>
<dbReference type="EC" id="2.4.2.-" evidence="6"/>
<dbReference type="GeneID" id="106161740"/>
<dbReference type="FunFam" id="3.90.228.10:FF:000008">
    <property type="entry name" value="Poly [ADP-ribose] polymerase"/>
    <property type="match status" value="1"/>
</dbReference>
<dbReference type="InterPro" id="IPR052056">
    <property type="entry name" value="Mono-ARTD/PARP"/>
</dbReference>
<dbReference type="GO" id="GO:1990404">
    <property type="term" value="F:NAD+-protein mono-ADP-ribosyltransferase activity"/>
    <property type="evidence" value="ECO:0007669"/>
    <property type="project" value="TreeGrafter"/>
</dbReference>